<dbReference type="Pfam" id="PF18352">
    <property type="entry name" value="Gp138_N"/>
    <property type="match status" value="1"/>
</dbReference>
<dbReference type="EMBL" id="MN270891">
    <property type="protein sequence ID" value="QFP93856.1"/>
    <property type="molecule type" value="Genomic_DNA"/>
</dbReference>
<dbReference type="InterPro" id="IPR037026">
    <property type="entry name" value="Vgr_OB-fold_dom_sf"/>
</dbReference>
<protein>
    <recommendedName>
        <fullName evidence="1">Phage protein Gp138 N-terminal domain-containing protein</fullName>
    </recommendedName>
</protein>
<feature type="domain" description="Phage protein Gp138 N-terminal" evidence="1">
    <location>
        <begin position="25"/>
        <end position="119"/>
    </location>
</feature>
<dbReference type="Proteomes" id="UP000326781">
    <property type="component" value="Segment"/>
</dbReference>
<evidence type="ECO:0000313" key="2">
    <source>
        <dbReference type="EMBL" id="QFP93856.1"/>
    </source>
</evidence>
<dbReference type="Gene3D" id="2.40.50.230">
    <property type="entry name" value="Gp5 N-terminal domain"/>
    <property type="match status" value="1"/>
</dbReference>
<dbReference type="InterPro" id="IPR041599">
    <property type="entry name" value="Gp138_N"/>
</dbReference>
<reference evidence="2 3" key="1">
    <citation type="submission" date="2019-08" db="EMBL/GenBank/DDBJ databases">
        <title>Six bacteriophages against potato bacterial diseases.</title>
        <authorList>
            <person name="Zhang X."/>
            <person name="Kering K."/>
        </authorList>
    </citation>
    <scope>NUCLEOTIDE SEQUENCE [LARGE SCALE GENOMIC DNA]</scope>
</reference>
<name>A0A5P8D455_9CAUD</name>
<organism evidence="2 3">
    <name type="scientific">Pectobacterium phage Wc4</name>
    <dbReference type="NCBI Taxonomy" id="2652428"/>
    <lineage>
        <taxon>Viruses</taxon>
        <taxon>Duplodnaviria</taxon>
        <taxon>Heunggongvirae</taxon>
        <taxon>Uroviricota</taxon>
        <taxon>Caudoviricetes</taxon>
        <taxon>Andersonviridae</taxon>
        <taxon>Andersonviridae incertae sedis</taxon>
        <taxon>Arnovirus</taxon>
        <taxon>Arnovirus Wc4</taxon>
    </lineage>
</organism>
<accession>A0A5P8D455</accession>
<evidence type="ECO:0000259" key="1">
    <source>
        <dbReference type="Pfam" id="PF18352"/>
    </source>
</evidence>
<evidence type="ECO:0000313" key="3">
    <source>
        <dbReference type="Proteomes" id="UP000326781"/>
    </source>
</evidence>
<keyword evidence="3" id="KW-1185">Reference proteome</keyword>
<sequence>MAYKQLHGLIQSKIEKAKHELFTGMPAKVVSYDVSTQTCSAQPVFQTGELPMPPIAQVPVMWPCGGGAVLTFPLKKGDIVWLMFSMYPLAEFLLSDGKSAVSNDMSRPHDISECVAIAGMGTLSVNYRPDPDNVMLRYGSTLLTFDNEGQATLTGKLHVTGEIISDEKITGKDFESSTLGITFNNHGHHYFWTDGAGDSDTEPPS</sequence>
<proteinExistence type="predicted"/>